<dbReference type="Gene3D" id="2.170.130.10">
    <property type="entry name" value="TonB-dependent receptor, plug domain"/>
    <property type="match status" value="1"/>
</dbReference>
<evidence type="ECO:0000256" key="6">
    <source>
        <dbReference type="ARBA" id="ARBA00023237"/>
    </source>
</evidence>
<dbReference type="SUPFAM" id="SSF56935">
    <property type="entry name" value="Porins"/>
    <property type="match status" value="1"/>
</dbReference>
<dbReference type="NCBIfam" id="TIGR04056">
    <property type="entry name" value="OMP_RagA_SusC"/>
    <property type="match status" value="1"/>
</dbReference>
<evidence type="ECO:0000256" key="7">
    <source>
        <dbReference type="PROSITE-ProRule" id="PRU01360"/>
    </source>
</evidence>
<reference evidence="10 11" key="1">
    <citation type="submission" date="2016-11" db="EMBL/GenBank/DDBJ databases">
        <authorList>
            <person name="Jaros S."/>
            <person name="Januszkiewicz K."/>
            <person name="Wedrychowicz H."/>
        </authorList>
    </citation>
    <scope>NUCLEOTIDE SEQUENCE [LARGE SCALE GENOMIC DNA]</scope>
    <source>
        <strain evidence="10 11">DSM 24574</strain>
    </source>
</reference>
<accession>A0A1M5WFL1</accession>
<dbReference type="OrthoDB" id="9768177at2"/>
<keyword evidence="8" id="KW-0732">Signal</keyword>
<evidence type="ECO:0000256" key="8">
    <source>
        <dbReference type="SAM" id="SignalP"/>
    </source>
</evidence>
<dbReference type="InterPro" id="IPR036942">
    <property type="entry name" value="Beta-barrel_TonB_sf"/>
</dbReference>
<dbReference type="InterPro" id="IPR008969">
    <property type="entry name" value="CarboxyPept-like_regulatory"/>
</dbReference>
<evidence type="ECO:0000256" key="1">
    <source>
        <dbReference type="ARBA" id="ARBA00004571"/>
    </source>
</evidence>
<proteinExistence type="inferred from homology"/>
<dbReference type="Proteomes" id="UP000184212">
    <property type="component" value="Unassembled WGS sequence"/>
</dbReference>
<dbReference type="Gene3D" id="2.40.170.20">
    <property type="entry name" value="TonB-dependent receptor, beta-barrel domain"/>
    <property type="match status" value="1"/>
</dbReference>
<feature type="domain" description="TonB-dependent receptor plug" evidence="9">
    <location>
        <begin position="113"/>
        <end position="236"/>
    </location>
</feature>
<dbReference type="SUPFAM" id="SSF49464">
    <property type="entry name" value="Carboxypeptidase regulatory domain-like"/>
    <property type="match status" value="1"/>
</dbReference>
<evidence type="ECO:0000256" key="5">
    <source>
        <dbReference type="ARBA" id="ARBA00023136"/>
    </source>
</evidence>
<evidence type="ECO:0000256" key="3">
    <source>
        <dbReference type="ARBA" id="ARBA00022452"/>
    </source>
</evidence>
<dbReference type="EMBL" id="FQWQ01000005">
    <property type="protein sequence ID" value="SHH86295.1"/>
    <property type="molecule type" value="Genomic_DNA"/>
</dbReference>
<comment type="similarity">
    <text evidence="7">Belongs to the TonB-dependent receptor family.</text>
</comment>
<dbReference type="RefSeq" id="WP_073141427.1">
    <property type="nucleotide sequence ID" value="NZ_FQWQ01000005.1"/>
</dbReference>
<dbReference type="NCBIfam" id="TIGR04057">
    <property type="entry name" value="SusC_RagA_signa"/>
    <property type="match status" value="1"/>
</dbReference>
<feature type="signal peptide" evidence="8">
    <location>
        <begin position="1"/>
        <end position="19"/>
    </location>
</feature>
<dbReference type="InterPro" id="IPR037066">
    <property type="entry name" value="Plug_dom_sf"/>
</dbReference>
<dbReference type="GO" id="GO:0009279">
    <property type="term" value="C:cell outer membrane"/>
    <property type="evidence" value="ECO:0007669"/>
    <property type="project" value="UniProtKB-SubCell"/>
</dbReference>
<sequence>MRKILHLVFACVLVTTAWAQERTVTGRVTSVEDGSTLPGVNVVIKGTTNGTSTDANGTYSLAVPEGSTLVFTFIGLETKEVEVGNRSVVDIALPMDISQLSEVVVVGYGTQSRKDISGSISTIKGSEVALNPVQSFDQALQGRAAGVNITTPNGVLNNAPVIRIRGVNSINLSSYPLVVIDGVPTFTVDNSMGSASTNSAANNPLGNINPGDIESIEVLKDASASAIYGSRASAGVLLITTKRGTKGKSKINYDGWVGWTQPVRLFNLLNAQQYMDVKNEARANNGQAAAFFPTNDANGNMIDTDWYKAVYQTGFSHSHSLNYSGGTDNTTYFMSVGYTAQEGMLKKNTFDRTVARVNLDQKIAERIHVGANFSYANSVNAAPNTGSIPGQAFNTGGLGRLPLVTAPNVGAYNADGTYSTDGGNIGKMSNTEQSGFYNPVIVLDNDYFTSTGNQINGTVYASAEVVKGLTLKTSYAINNFTIEDKSYQSPLNGDGFTPKGSVTNTQRTNKRWDWQNTAQYDLNLADAHFFSFLVGGEQQYTSVDRWGTNRTTSSDIYFDTFQGNFANIIPTNNFQSENFLLSYFGRVNYDFKKKYFATFNLRRDGYSAFAPGKKYGNFYGGSVGYNISEEEFWKNASFSSTLNFFKIKASYGSVGNNQGIDDFVWQNLYSPGLYGGAYTLNYNQVAALNLSWETSKKTDVGFNFGLLQDRITGEFVYYNNKVDGLILFVPQAPSKGIPNPTAANRNQLLKNVGAMVNKGIEFSVKANALNRGSFSWTISANLTTLNNKVTSLDSDQSRIISSTASLETANVTQVGQPIGSILAIPTEGVNPANGRRIFVKADGTRVQYDHSAAPASRWTKVDDGSNTTAPTQVNDGKVYGPTLPTWYGGFDNTFKYKSFDLGVFVQFSGGNYIYNGTKAGLRDMRFWNNSTDVLDRWTPEHTNGTIPRVVYTDNVSNGSSFPISENVEKGDFLRVRNISLGYTLNKDLISKLRMTNARIYAQVQNAFLITGYKGIDPEISTNGNSNLTPGIDRNSIGQARTYTVGLSIGF</sequence>
<evidence type="ECO:0000313" key="11">
    <source>
        <dbReference type="Proteomes" id="UP000184212"/>
    </source>
</evidence>
<dbReference type="Pfam" id="PF07715">
    <property type="entry name" value="Plug"/>
    <property type="match status" value="1"/>
</dbReference>
<keyword evidence="3 7" id="KW-1134">Transmembrane beta strand</keyword>
<dbReference type="Pfam" id="PF13715">
    <property type="entry name" value="CarbopepD_reg_2"/>
    <property type="match status" value="1"/>
</dbReference>
<evidence type="ECO:0000259" key="9">
    <source>
        <dbReference type="Pfam" id="PF07715"/>
    </source>
</evidence>
<dbReference type="AlphaFoldDB" id="A0A1M5WFL1"/>
<organism evidence="10 11">
    <name type="scientific">Chryseolinea serpens</name>
    <dbReference type="NCBI Taxonomy" id="947013"/>
    <lineage>
        <taxon>Bacteria</taxon>
        <taxon>Pseudomonadati</taxon>
        <taxon>Bacteroidota</taxon>
        <taxon>Cytophagia</taxon>
        <taxon>Cytophagales</taxon>
        <taxon>Fulvivirgaceae</taxon>
        <taxon>Chryseolinea</taxon>
    </lineage>
</organism>
<gene>
    <name evidence="10" type="ORF">SAMN04488109_5655</name>
</gene>
<evidence type="ECO:0000256" key="4">
    <source>
        <dbReference type="ARBA" id="ARBA00022692"/>
    </source>
</evidence>
<dbReference type="STRING" id="947013.SAMN04488109_5655"/>
<name>A0A1M5WFL1_9BACT</name>
<protein>
    <submittedName>
        <fullName evidence="10">TonB-linked outer membrane protein, SusC/RagA family</fullName>
    </submittedName>
</protein>
<dbReference type="InterPro" id="IPR023996">
    <property type="entry name" value="TonB-dep_OMP_SusC/RagA"/>
</dbReference>
<feature type="chain" id="PRO_5012251810" evidence="8">
    <location>
        <begin position="20"/>
        <end position="1050"/>
    </location>
</feature>
<keyword evidence="11" id="KW-1185">Reference proteome</keyword>
<dbReference type="InterPro" id="IPR012910">
    <property type="entry name" value="Plug_dom"/>
</dbReference>
<comment type="subcellular location">
    <subcellularLocation>
        <location evidence="1 7">Cell outer membrane</location>
        <topology evidence="1 7">Multi-pass membrane protein</topology>
    </subcellularLocation>
</comment>
<keyword evidence="4 7" id="KW-0812">Transmembrane</keyword>
<evidence type="ECO:0000313" key="10">
    <source>
        <dbReference type="EMBL" id="SHH86295.1"/>
    </source>
</evidence>
<dbReference type="InterPro" id="IPR023997">
    <property type="entry name" value="TonB-dep_OMP_SusC/RagA_CS"/>
</dbReference>
<keyword evidence="5 7" id="KW-0472">Membrane</keyword>
<dbReference type="Gene3D" id="2.60.40.1120">
    <property type="entry name" value="Carboxypeptidase-like, regulatory domain"/>
    <property type="match status" value="1"/>
</dbReference>
<keyword evidence="2 7" id="KW-0813">Transport</keyword>
<keyword evidence="6 7" id="KW-0998">Cell outer membrane</keyword>
<evidence type="ECO:0000256" key="2">
    <source>
        <dbReference type="ARBA" id="ARBA00022448"/>
    </source>
</evidence>
<dbReference type="PROSITE" id="PS52016">
    <property type="entry name" value="TONB_DEPENDENT_REC_3"/>
    <property type="match status" value="1"/>
</dbReference>
<dbReference type="InterPro" id="IPR039426">
    <property type="entry name" value="TonB-dep_rcpt-like"/>
</dbReference>